<proteinExistence type="predicted"/>
<sequence length="116" mass="13963">MTIIQEEDRKIIHDYIICNLTIRILQREIKDAETLNVKIKRVYVSANRYQECQALKQLKELRKKMNERGLRIIGEHRVGRDIIEFRFLCRGVPSHICLQEKDLSKFIEEKQLELLR</sequence>
<dbReference type="OrthoDB" id="2969301at2"/>
<evidence type="ECO:0000313" key="2">
    <source>
        <dbReference type="Proteomes" id="UP000095658"/>
    </source>
</evidence>
<gene>
    <name evidence="1" type="ORF">BA724_04950</name>
</gene>
<dbReference type="EMBL" id="MAMP01000020">
    <property type="protein sequence ID" value="OES45354.1"/>
    <property type="molecule type" value="Genomic_DNA"/>
</dbReference>
<keyword evidence="2" id="KW-1185">Reference proteome</keyword>
<dbReference type="InterPro" id="IPR058600">
    <property type="entry name" value="YhjD-like"/>
</dbReference>
<organism evidence="1 2">
    <name type="scientific">Domibacillus iocasae</name>
    <dbReference type="NCBI Taxonomy" id="1714016"/>
    <lineage>
        <taxon>Bacteria</taxon>
        <taxon>Bacillati</taxon>
        <taxon>Bacillota</taxon>
        <taxon>Bacilli</taxon>
        <taxon>Bacillales</taxon>
        <taxon>Bacillaceae</taxon>
        <taxon>Domibacillus</taxon>
    </lineage>
</organism>
<evidence type="ECO:0000313" key="1">
    <source>
        <dbReference type="EMBL" id="OES45354.1"/>
    </source>
</evidence>
<comment type="caution">
    <text evidence="1">The sequence shown here is derived from an EMBL/GenBank/DDBJ whole genome shotgun (WGS) entry which is preliminary data.</text>
</comment>
<accession>A0A1E7DQM2</accession>
<dbReference type="AlphaFoldDB" id="A0A1E7DQM2"/>
<dbReference type="Pfam" id="PF26325">
    <property type="entry name" value="YhjD"/>
    <property type="match status" value="1"/>
</dbReference>
<reference evidence="1 2" key="1">
    <citation type="submission" date="2016-06" db="EMBL/GenBank/DDBJ databases">
        <title>Domibacillus iocasae genome sequencing.</title>
        <authorList>
            <person name="Verma A."/>
            <person name="Pal Y."/>
            <person name="Ojha A.K."/>
            <person name="Krishnamurthi S."/>
        </authorList>
    </citation>
    <scope>NUCLEOTIDE SEQUENCE [LARGE SCALE GENOMIC DNA]</scope>
    <source>
        <strain evidence="1 2">DSM 29979</strain>
    </source>
</reference>
<dbReference type="RefSeq" id="WP_069938235.1">
    <property type="nucleotide sequence ID" value="NZ_MAMP01000020.1"/>
</dbReference>
<dbReference type="Proteomes" id="UP000095658">
    <property type="component" value="Unassembled WGS sequence"/>
</dbReference>
<name>A0A1E7DQM2_9BACI</name>
<protein>
    <submittedName>
        <fullName evidence="1">Uncharacterized protein</fullName>
    </submittedName>
</protein>